<gene>
    <name evidence="10" type="ORF">EV356DRAFT_566362</name>
</gene>
<dbReference type="PROSITE" id="PS51405">
    <property type="entry name" value="HEME_HALOPEROXIDASE"/>
    <property type="match status" value="1"/>
</dbReference>
<dbReference type="Pfam" id="PF01328">
    <property type="entry name" value="Peroxidase_2"/>
    <property type="match status" value="1"/>
</dbReference>
<evidence type="ECO:0000313" key="11">
    <source>
        <dbReference type="Proteomes" id="UP000800092"/>
    </source>
</evidence>
<dbReference type="SUPFAM" id="SSF47571">
    <property type="entry name" value="Cloroperoxidase"/>
    <property type="match status" value="1"/>
</dbReference>
<sequence length="329" mass="36796">MRFSLLISPALPLLSLAHPSQMPRDTSSIPPYRGPAHNAVDSPCPIVNAFRNHGMIHSNGSFITKQAVMDAMGKLGIDSQLQNLLASGAVMAGQYARENDKATIPWDNTPGFTKEGEWFNLNDLDFHDFVEHDASMSREDAALGNHVEFSPKVWSQVLDVFEGKEKTSIDLIAKAMNVRYQDSKARNKDFKDEYRLKTAILRYGEQAMWTQVLAKDVESGEVSVADMKLLFEKERFPDNFTAHPPNSITGTTVNTMVPELFWANPGKGDEIRQIGIGNAMGFKDLLHNVNLKDFWHPHQLKEKVLGLYDEKKDGNVPIGDIPATDNDTR</sequence>
<dbReference type="GO" id="GO:0004601">
    <property type="term" value="F:peroxidase activity"/>
    <property type="evidence" value="ECO:0007669"/>
    <property type="project" value="UniProtKB-KW"/>
</dbReference>
<accession>A0A6A6HBJ4</accession>
<evidence type="ECO:0000313" key="10">
    <source>
        <dbReference type="EMBL" id="KAF2235475.1"/>
    </source>
</evidence>
<evidence type="ECO:0000256" key="5">
    <source>
        <dbReference type="ARBA" id="ARBA00023002"/>
    </source>
</evidence>
<feature type="signal peptide" evidence="8">
    <location>
        <begin position="1"/>
        <end position="17"/>
    </location>
</feature>
<comment type="cofactor">
    <cofactor evidence="1">
        <name>heme b</name>
        <dbReference type="ChEBI" id="CHEBI:60344"/>
    </cofactor>
</comment>
<evidence type="ECO:0000256" key="7">
    <source>
        <dbReference type="ARBA" id="ARBA00025795"/>
    </source>
</evidence>
<dbReference type="Proteomes" id="UP000800092">
    <property type="component" value="Unassembled WGS sequence"/>
</dbReference>
<feature type="chain" id="PRO_5025664584" evidence="8">
    <location>
        <begin position="18"/>
        <end position="329"/>
    </location>
</feature>
<keyword evidence="3" id="KW-0349">Heme</keyword>
<evidence type="ECO:0000256" key="1">
    <source>
        <dbReference type="ARBA" id="ARBA00001970"/>
    </source>
</evidence>
<proteinExistence type="inferred from homology"/>
<evidence type="ECO:0000256" key="4">
    <source>
        <dbReference type="ARBA" id="ARBA00022723"/>
    </source>
</evidence>
<keyword evidence="5" id="KW-0560">Oxidoreductase</keyword>
<dbReference type="PANTHER" id="PTHR33577">
    <property type="entry name" value="STERIGMATOCYSTIN BIOSYNTHESIS PEROXIDASE STCC-RELATED"/>
    <property type="match status" value="1"/>
</dbReference>
<feature type="domain" description="Heme haloperoxidase family profile" evidence="9">
    <location>
        <begin position="24"/>
        <end position="258"/>
    </location>
</feature>
<dbReference type="OrthoDB" id="407298at2759"/>
<evidence type="ECO:0000256" key="6">
    <source>
        <dbReference type="ARBA" id="ARBA00023004"/>
    </source>
</evidence>
<comment type="similarity">
    <text evidence="7">Belongs to the chloroperoxidase family.</text>
</comment>
<evidence type="ECO:0000256" key="2">
    <source>
        <dbReference type="ARBA" id="ARBA00022559"/>
    </source>
</evidence>
<keyword evidence="4" id="KW-0479">Metal-binding</keyword>
<dbReference type="PANTHER" id="PTHR33577:SF9">
    <property type="entry name" value="PEROXIDASE STCC"/>
    <property type="match status" value="1"/>
</dbReference>
<keyword evidence="2 10" id="KW-0575">Peroxidase</keyword>
<organism evidence="10 11">
    <name type="scientific">Viridothelium virens</name>
    <name type="common">Speckled blister lichen</name>
    <name type="synonym">Trypethelium virens</name>
    <dbReference type="NCBI Taxonomy" id="1048519"/>
    <lineage>
        <taxon>Eukaryota</taxon>
        <taxon>Fungi</taxon>
        <taxon>Dikarya</taxon>
        <taxon>Ascomycota</taxon>
        <taxon>Pezizomycotina</taxon>
        <taxon>Dothideomycetes</taxon>
        <taxon>Dothideomycetes incertae sedis</taxon>
        <taxon>Trypetheliales</taxon>
        <taxon>Trypetheliaceae</taxon>
        <taxon>Viridothelium</taxon>
    </lineage>
</organism>
<evidence type="ECO:0000256" key="3">
    <source>
        <dbReference type="ARBA" id="ARBA00022617"/>
    </source>
</evidence>
<dbReference type="GO" id="GO:0046872">
    <property type="term" value="F:metal ion binding"/>
    <property type="evidence" value="ECO:0007669"/>
    <property type="project" value="UniProtKB-KW"/>
</dbReference>
<dbReference type="AlphaFoldDB" id="A0A6A6HBJ4"/>
<evidence type="ECO:0000256" key="8">
    <source>
        <dbReference type="SAM" id="SignalP"/>
    </source>
</evidence>
<dbReference type="EMBL" id="ML991791">
    <property type="protein sequence ID" value="KAF2235475.1"/>
    <property type="molecule type" value="Genomic_DNA"/>
</dbReference>
<reference evidence="10" key="1">
    <citation type="journal article" date="2020" name="Stud. Mycol.">
        <title>101 Dothideomycetes genomes: a test case for predicting lifestyles and emergence of pathogens.</title>
        <authorList>
            <person name="Haridas S."/>
            <person name="Albert R."/>
            <person name="Binder M."/>
            <person name="Bloem J."/>
            <person name="Labutti K."/>
            <person name="Salamov A."/>
            <person name="Andreopoulos B."/>
            <person name="Baker S."/>
            <person name="Barry K."/>
            <person name="Bills G."/>
            <person name="Bluhm B."/>
            <person name="Cannon C."/>
            <person name="Castanera R."/>
            <person name="Culley D."/>
            <person name="Daum C."/>
            <person name="Ezra D."/>
            <person name="Gonzalez J."/>
            <person name="Henrissat B."/>
            <person name="Kuo A."/>
            <person name="Liang C."/>
            <person name="Lipzen A."/>
            <person name="Lutzoni F."/>
            <person name="Magnuson J."/>
            <person name="Mondo S."/>
            <person name="Nolan M."/>
            <person name="Ohm R."/>
            <person name="Pangilinan J."/>
            <person name="Park H.-J."/>
            <person name="Ramirez L."/>
            <person name="Alfaro M."/>
            <person name="Sun H."/>
            <person name="Tritt A."/>
            <person name="Yoshinaga Y."/>
            <person name="Zwiers L.-H."/>
            <person name="Turgeon B."/>
            <person name="Goodwin S."/>
            <person name="Spatafora J."/>
            <person name="Crous P."/>
            <person name="Grigoriev I."/>
        </authorList>
    </citation>
    <scope>NUCLEOTIDE SEQUENCE</scope>
    <source>
        <strain evidence="10">Tuck. ex Michener</strain>
    </source>
</reference>
<keyword evidence="11" id="KW-1185">Reference proteome</keyword>
<dbReference type="InterPro" id="IPR036851">
    <property type="entry name" value="Chloroperoxidase-like_sf"/>
</dbReference>
<name>A0A6A6HBJ4_VIRVR</name>
<keyword evidence="6" id="KW-0408">Iron</keyword>
<dbReference type="Gene3D" id="1.10.489.10">
    <property type="entry name" value="Chloroperoxidase-like"/>
    <property type="match status" value="1"/>
</dbReference>
<evidence type="ECO:0000259" key="9">
    <source>
        <dbReference type="PROSITE" id="PS51405"/>
    </source>
</evidence>
<keyword evidence="8" id="KW-0732">Signal</keyword>
<dbReference type="InterPro" id="IPR000028">
    <property type="entry name" value="Chloroperoxidase"/>
</dbReference>
<protein>
    <submittedName>
        <fullName evidence="10">Cloroperoxidase</fullName>
    </submittedName>
</protein>